<feature type="domain" description="ZZ-type" evidence="10">
    <location>
        <begin position="3002"/>
        <end position="3062"/>
    </location>
</feature>
<feature type="compositionally biased region" description="Polar residues" evidence="9">
    <location>
        <begin position="1570"/>
        <end position="1586"/>
    </location>
</feature>
<dbReference type="eggNOG" id="KOG1776">
    <property type="taxonomic scope" value="Eukaryota"/>
</dbReference>
<feature type="region of interest" description="Disordered" evidence="9">
    <location>
        <begin position="1876"/>
        <end position="1912"/>
    </location>
</feature>
<dbReference type="CDD" id="cd02249">
    <property type="entry name" value="ZZ"/>
    <property type="match status" value="1"/>
</dbReference>
<feature type="region of interest" description="Disordered" evidence="9">
    <location>
        <begin position="2400"/>
        <end position="2439"/>
    </location>
</feature>
<feature type="region of interest" description="Disordered" evidence="9">
    <location>
        <begin position="1"/>
        <end position="51"/>
    </location>
</feature>
<dbReference type="PROSITE" id="PS01357">
    <property type="entry name" value="ZF_ZZ_1"/>
    <property type="match status" value="1"/>
</dbReference>
<dbReference type="PANTHER" id="PTHR21725:SF1">
    <property type="entry name" value="E3 UBIQUITIN-PROTEIN LIGASE UBR4"/>
    <property type="match status" value="1"/>
</dbReference>
<dbReference type="SMART" id="SM00291">
    <property type="entry name" value="ZnF_ZZ"/>
    <property type="match status" value="1"/>
</dbReference>
<feature type="coiled-coil region" evidence="8">
    <location>
        <begin position="5153"/>
        <end position="5199"/>
    </location>
</feature>
<evidence type="ECO:0000256" key="4">
    <source>
        <dbReference type="ARBA" id="ARBA00022833"/>
    </source>
</evidence>
<keyword evidence="8" id="KW-0175">Coiled coil</keyword>
<dbReference type="InterPro" id="IPR003126">
    <property type="entry name" value="Znf_UBR"/>
</dbReference>
<dbReference type="GeneID" id="19013866"/>
<evidence type="ECO:0000256" key="2">
    <source>
        <dbReference type="ARBA" id="ARBA00022723"/>
    </source>
</evidence>
<feature type="compositionally biased region" description="Acidic residues" evidence="9">
    <location>
        <begin position="1881"/>
        <end position="1891"/>
    </location>
</feature>
<feature type="compositionally biased region" description="Polar residues" evidence="9">
    <location>
        <begin position="387"/>
        <end position="398"/>
    </location>
</feature>
<evidence type="ECO:0000313" key="13">
    <source>
        <dbReference type="Proteomes" id="UP000198341"/>
    </source>
</evidence>
<dbReference type="Proteomes" id="UP000198341">
    <property type="component" value="Chromosome 9"/>
</dbReference>
<evidence type="ECO:0000259" key="11">
    <source>
        <dbReference type="PROSITE" id="PS51157"/>
    </source>
</evidence>
<feature type="compositionally biased region" description="Low complexity" evidence="9">
    <location>
        <begin position="2253"/>
        <end position="2270"/>
    </location>
</feature>
<evidence type="ECO:0008006" key="14">
    <source>
        <dbReference type="Google" id="ProtNLM"/>
    </source>
</evidence>
<comment type="similarity">
    <text evidence="1 7">Belongs to the UBR4 family.</text>
</comment>
<feature type="region of interest" description="Disordered" evidence="9">
    <location>
        <begin position="905"/>
        <end position="929"/>
    </location>
</feature>
<dbReference type="PROSITE" id="PS50135">
    <property type="entry name" value="ZF_ZZ_2"/>
    <property type="match status" value="1"/>
</dbReference>
<evidence type="ECO:0000256" key="3">
    <source>
        <dbReference type="ARBA" id="ARBA00022771"/>
    </source>
</evidence>
<dbReference type="InterPro" id="IPR025704">
    <property type="entry name" value="E3_Ub_ligase_UBR4_C"/>
</dbReference>
<gene>
    <name evidence="12" type="ORF">Bathy09g03590</name>
</gene>
<organism evidence="12 13">
    <name type="scientific">Bathycoccus prasinos</name>
    <dbReference type="NCBI Taxonomy" id="41875"/>
    <lineage>
        <taxon>Eukaryota</taxon>
        <taxon>Viridiplantae</taxon>
        <taxon>Chlorophyta</taxon>
        <taxon>Mamiellophyceae</taxon>
        <taxon>Mamiellales</taxon>
        <taxon>Bathycoccaceae</taxon>
        <taxon>Bathycoccus</taxon>
    </lineage>
</organism>
<dbReference type="Pfam" id="PF13764">
    <property type="entry name" value="E3_UbLigase_R4"/>
    <property type="match status" value="2"/>
</dbReference>
<dbReference type="STRING" id="41875.K8FEQ1"/>
<dbReference type="PROSITE" id="PS52043">
    <property type="entry name" value="UBR4_E3"/>
    <property type="match status" value="1"/>
</dbReference>
<dbReference type="Gene3D" id="3.30.60.90">
    <property type="match status" value="1"/>
</dbReference>
<evidence type="ECO:0000256" key="6">
    <source>
        <dbReference type="PROSITE-ProRule" id="PRU00508"/>
    </source>
</evidence>
<feature type="region of interest" description="Disordered" evidence="9">
    <location>
        <begin position="279"/>
        <end position="299"/>
    </location>
</feature>
<feature type="compositionally biased region" description="Polar residues" evidence="9">
    <location>
        <begin position="11"/>
        <end position="21"/>
    </location>
</feature>
<keyword evidence="13" id="KW-1185">Reference proteome</keyword>
<feature type="region of interest" description="Disordered" evidence="9">
    <location>
        <begin position="2241"/>
        <end position="2275"/>
    </location>
</feature>
<feature type="compositionally biased region" description="Polar residues" evidence="9">
    <location>
        <begin position="2241"/>
        <end position="2252"/>
    </location>
</feature>
<evidence type="ECO:0000313" key="12">
    <source>
        <dbReference type="EMBL" id="CCO66456.1"/>
    </source>
</evidence>
<keyword evidence="3 5" id="KW-0863">Zinc-finger</keyword>
<keyword evidence="4" id="KW-0862">Zinc</keyword>
<dbReference type="PROSITE" id="PS51157">
    <property type="entry name" value="ZF_UBR"/>
    <property type="match status" value="1"/>
</dbReference>
<dbReference type="Pfam" id="PF02207">
    <property type="entry name" value="zf-UBR"/>
    <property type="match status" value="1"/>
</dbReference>
<evidence type="ECO:0000256" key="1">
    <source>
        <dbReference type="ARBA" id="ARBA00009970"/>
    </source>
</evidence>
<dbReference type="OrthoDB" id="552993at2759"/>
<feature type="region of interest" description="Disordered" evidence="9">
    <location>
        <begin position="4575"/>
        <end position="4617"/>
    </location>
</feature>
<dbReference type="SUPFAM" id="SSF117289">
    <property type="entry name" value="Nucleoporin domain"/>
    <property type="match status" value="1"/>
</dbReference>
<evidence type="ECO:0000256" key="8">
    <source>
        <dbReference type="SAM" id="Coils"/>
    </source>
</evidence>
<sequence>MGEDEEERSKTPTASSFATIQTTKTTSFAKKKSNDDSDDGEPLGGSSQQHEQVQHQQIIPEFWTEVSSLTNALLESDLNTKNATHCLSNYVLETLVLPAIHPDVISITRKKEFLVALNVCEVSVATVLSKPHVLKTLLKDDPESVTFFMESANQFAMKAIVVSGKETGSSMLRRSASLSATSQTSGGGIDQEEEAATQFDNVDFRALKRAANLLRATLDGREYAHTWATEVIRDSKVRLAEEKASLVAASTEAKMGEDDEAMTMSTTSSSFTDAAIATVTGEQHQRPRESRDSNRAVKEREAIANAQRKCEKALDEIREEAVAAANVAAERKRFEQSDVAKEKRDAKRDFDNREKVLGSFIGLKKAATSDDDATSVSAGGKEEKKNTPSSSLKTNSNESNREKALARVLLSAKNVGDDGDGNNDKLDLCANILLNAIDSLLKGGVTQEEFPALVALGDAFESFVTKCTGVISSVISEMQFLSLFDNTLNTLSRAHADISRSDSIRARLAKSVALLAPNRETMTNTRLNVILTIFDETMRRHEESHDDDVAMSPDVSAIVDMARSIIGAPTDANPFALTFGSTTTDDNSVVGDLPMSLRKCIIDRAIFGSQKVSKRLFRIACGWLARIISEATVTTAEETSDDEQKRLAAEQALEGIFKSSEFVFGLSVHYDPIRNDSSADRTEGSSSSEDDDDEYDLEDFFQAANAKIIFGLLAWHALPAKKRRASALDVCFVRNDYHERRGRNKMKSSKSIAAAHRVASTLAHLVRFFDNPPDFVLKSFKNLAIGTEKLVSVEDEFLWFPWKAQLGDVERVEALQASRTKIKFASDLANLGAHQMCAILADEDNLAQNSNFDQQMANKLKRALGRLTFLLPYDAARIYKSQIGGSFVERKTPLGSLESIDEDEEIVKEPSLESTSGQQQQHSIGSDISRSRGGMTLLHHTRDLVVSSSSASSLVAVMNSTEDPSNKIDVLKIFALGSSLLQGTSVDLNKNRNARNPLVLAGFDEALIALTRSVETNVVVPNVVVWTDLARACETLIARREDAINEYHNAQHESASSSSSSGMIENFCDMVAYAKLPKSIADQAFETYFPKDIFDRYNNDAFFASISEDSWEKFKTETAKNVGARGKNCGLNVNVERYFLDEIADMNSMTLLLERICATTVALCKKQGEIDARLKEGIADISSPMKSTAAASLKRSLDPEMVAARSKLSEVMEKLSRAPMLNGLSKIAVTAADAARPNSVTELERIDIHVSRAFHEALPETLPIALSNIAKDATSSAKKHPLKKERMPESIVTAVIDRVKRATLLVAEKSQKTDTRLAARGHPNVTIFVRAICDTFASFSDETKQYYSAEVMSSICDSIATISKVMPVETRKALASIDELKTVESITMLLDSVKVKRSARLLVDVLEISLESEDDVVSRALRSMPGIIEKGRFDAAAYILKRYLSEDGAVKTPRSTSPSPSKDVIAKKDTRYVEYAAEAVIDSLRSFYLEDDEDNEFKSGAESGIFSTAFKQRGVTDKPRETSSLESFAKLLRLVVKAGKDASRVMSNEASLRRFITSTPKDTHGGVDSDTGTPEPSDSVTHTPTSDDVAEDMEYQTIEEQIARDGEIEHELFEQELLALSNVPMIERLLRQANLEDVEGGGVPPDASARRELTLEAAFSSLLSEARVAFGNRRSTGGDLQQRGSVNAQTTSSPQGRVVDVPSTGDAKGGETSLNSAKKCSYISQRDYQRQHWYYCYDCNLVDNRGCCSTCAVTCHKGHRLAYSRESKFSCDCGAGQSKRDGVLRPCGCITVNQAKLTKDEWKAEVVGKPSEIIHPDSDSELEDESIAALETSAIEKKLIATWTLPRELSAKLGSALKSARVSDVLERVANNCVDKLGDHESDDDSSEDEDYVRASASKSAKEPNMLSKKNKEKFNMNFGRAMKPGTFDVKAREDFAAQTQAMSQVLPLPRKSCVSASTSGLLAIGEGDKVSILSADELYHSDRLADKCDALLRAKATFEVFNVCFNPSDPSKLAVSGLRDVHVFSLSETAEVINRIAIENIFDEEQEFGALLSVKWVPGCAGTLALCSRDYAKLYDCGGKNALVTPDAPITSITPPIGRNFVDCAFFIDTDGADEKLIFLGLLDNGELHCLSLVGDTTFISLYENTLISTDSFPELTRRNAKFGEPDSPTLSFSPRGKNGVSLHYSQTHDVLIVSYESGDTVVTALERDQDYPDSFKLRAPKVIRDDDCIEEMMMSPLSATSTTGTGSMFDSQPSSAQYSQPSSAQSYATGSSTTFSIRGKGDANKGLAYVGDCAFQRDFRARSIGADPEVPPLSFLTVSRRDMSTRVLTFQNESNFEGVDTQTLLNTNNIDSGPESSTLRGFAGYQPDWDQNHADNRKTMLCLLLEDGSFRVYFYGEDREEEHRRKREEEDEGEEGYDDGEERVYHPESHSSPSAHDSGDVLYFEGCSEVTEKCAIYGEFHAVGDNDEDPVSSVKESLISEDLNSQIQTARANAPAALCLSYPPAARDPKLQSFAGIRVQLNYGSSAEDANCVPKSVEIFKGGRKVSLIDSEHARSNSTVRNANNSDAASGVMGNTRWFDIPLNSKESKLCSEKNGLLTLVFHPSMNAPRGACFKVARVVAYSCPKTHIEQSMKTRAIALRERLSLHVRSRVARATRHKELTSGTEAPSSSSSARKLSAIGFPIVLDETFSAITVYARLEQAAASSASTTPVKVPRRLSFSKLQNQSAAVRVFAADGWFPSSKTKRSAFKAILAKSPEDVSTKDLCAVSIALSTFRMIQKNYEWRRDANWALPDSDIESFARACKYIGRPFVRRPLTMQTCDDHFHKQTLEALRLGLCLTPRVVRDSHGAFDCEEFVPSLVQALIASCEGFANNPPSAKLAQKAADIAVACLKSADENFSRSVALAMLDSFAPRVPNVDFFFDREILNDGGSNDSLRQPVFPISLRDDVDVTTSSSNRNVSRLRRPTLLTGGPSSGFATSENTPSGVGILSNFLAGNMVSGGHRCDMCDESIEGIRWHCEVCDDVDLCSECRDRGGITGALLEQGHRTTHPLARIVQRRNPPPSSDGGAALLNKKKTFVTLTESNKKLIGAIVEDICDPTRAVATKGLSTLLSKDGSEMGFSSRVGKDSKPPKPSVTEANIVSPAHAMFLRTLLKSDSDASVLVAKLLSKGIVVPSILSKPGTMGKNKNVSDRDCRILALSASAAMASSGKDAALAYPDGKDGARDVLEWTKRVVESLLGKIAEFGRSDSLDKCNDNINTKINISVDSQNIDYLREAKEKSKMRSEQRDKLIAALKCALLQAKYARDAVNKSESESTSFDMDADRTTGAEISDISNSTADIQSWTKLIVQSYATSESLRLDIVDSDAHCVARFTEFEFVVDSLARSVDVQNEKFQAIKDAGIIVSACERLSFSLKNRVNNDGTIESENSTTRLVSVPLKRLFEVLSQTPEAFAFSLASMPSVIVAAVKAAARAMPRFPLSAVDQREHACLLFEFAAEYCAESTKKELSGVVDCVIQTTLLGSSKKSARDAAMTCLRAIWKNLKDVSIENERQNIYLVGMARSLTKALSNVACGARIERVSQIVAFALEKDFSIFANEPDVMANIELFCGNARKASEKLRTHPRREMYAKLEALEAQSQSLVAKNTTTAAADDANLLPQPMGTSAHENFVNFLLETDEDFAKHAKWLEIDPNPDDISLAYASTPYRKTPLHLMKGTRAFTANASLTIFSEVYRLKEANINLTPLQTRKSSRWPKSVSIWVVPSIVSASSSILNSSGSAFLSSRQLPRASGSNGADNNIVSSLKSAISWEQPSEPWRFVGNISFKNRQTEGMLTLSIPEDVSAIAIRIDSFHVDMHEKASEMLPCPRCSRHVQDAAHGICRYCRENAYQCRQCRNINYENLTDAFWCNECGCARQDKLDAYITYSEVIGDGSSGIYTEDEATSAMKALEILTVKERDTQNILRQCESACRSLLSRAAVVDESEILNAEVNKTASAPSTPSRTRRTIGGGTSSTAVPASSTLVSGYVPIGRNNATASEDALAKNGDFEALALRSYKEVAKNARITLSKCQAKRISLHRALESYARRGEGGFIESDSSLHTMHNYYGEETNHFGSLRSYMFAIVPALVSLAREKVFFYAFDSNHVKDALFATSSILPQMAPKFARVLVALAVADANVDTRSWLIKQSSERAKTSSLRPEGGGINFTSSTFETDVDVLSRLARMELVKRNDASGDATVAILQLSETLNPTRNPNHRFVDVAVRAALKLFEQDAIARPGGRRRMDNENIDAISGCVECFVNSRVLEEETVRLASSALIAISKGTEEERLAVLKSLLELLKNTDVVSNDDAAESVYAALEASMCTDWEVKTDSFVFTFADPSQVKLSVRTLTEMLLEVAKYAWHESESLLEQHGLVDPSFGLALKRCAKFVSDKIVSEEDNLRCESLKVSEEDIQAITYAGTIARALAAHRAPHAISANIALAKLLDACYGASDVNYPNTSRTSVAGACFELLRSTANANSRSARFSSISHNISDTVQIVLPMGSVLDELKRCALPKPKPKRTCLVRLVKSSTQEEFIRGHMSPSPYDVAEQVPVGDNEGDNNAASSDIANAGAGVDADDDATFGDEAQLESTPTFRDVKNFICAQLDLVGLIEDDFGMELLSCGNKIISLDLKVVDVYEKVWVPMQQNQQNDGSPPSRLIGTNRIPPMSITYRLSGLDGEATEDRIDSVAATVDKDDPEVRYESTSCLRFKGGLSALVALVPTISRAARMKPTAFETTSNSNNNASLFLKELCVSREDVAFVRKLNDNADVLALLQAACELKENRIAMLDDNALPHLLREAARAFEAREDTLANDILKVVDRLLAEEQSKATSEQSSILISNDSSSQQTMLMHGGSVDDSASLDLSVTVDTSLAARPVTPPPRTSTPSIINLASSAALGGSGIDLYFSDAESMHEEDKSLFDAASVSRSFLDKLKRCIEDGEPKRCDVLARVLPRLACADVTATTHLVKFSVDALNTLKFDGQQRGNDGEVVFGAQNDPTCDLLALESVVKIVRCAPHDDFGRSFREYLAVPAIPIIRSYIVDIVVNDLKRTSEAFEKAMVNYKALPLALKILEAMSRECEKVATSAAHALNLLVTLHTLENVVVPRGLGTLAENALETIENASNTAQIEIEKMREKTKEEKRELAKRKREQMLREMKMKTQQSERGVPAGDEESTVLKAEVSDALKSQMEEDAAFDDDAGALRCRVCFESINENPEETLGLYCFCTPVSIPPTSVKFTREEDATNAANFVIEEDDDDDDDDEGMANDADGDIIEIIDMRGNQAGTSGSSLASALFGGRGFRGRNRAAASVDPKVDATRGCSTVSHFNAIHISCHLEAKRADINRRPPKREWEGATLRNAETLCNSVLPVWTSSDLRSSNVERTSTSDEEYEERRRRYGLAVDAWWDNVGRAMPMNRQSFAMRHDRFRVSTFDCVILLGRFATNSSFSVESRGGGRESNASLLPQLLRLMQFHGEYVFDASANPSTMTDPSASPLRRQSSSPVPLSVGKKRDIAQREEWLRLANALVDEDYGGDELAFFDACFDIEAFESDMYAILLFAAMTFTKEKWENSIKIFIRRATAFALRCGDDGLRGAFTSSAYAQQLRSTSTMSSNSGGVMSPPETDTDEPISINTSSQPIVLAAKPTLKYLAMCDEINAWLRKDSPEVFYTPGLSVSLQHLSRALLDEADPSIRDHIRRSEALALDQQSRDQFGNMESCSHLSKRTLEVVTVMDAEEDVTNLSKIGGRNVTVNDIIEKGMA</sequence>
<feature type="region of interest" description="Disordered" evidence="9">
    <location>
        <begin position="1556"/>
        <end position="1591"/>
    </location>
</feature>
<feature type="region of interest" description="Disordered" evidence="9">
    <location>
        <begin position="2955"/>
        <end position="2984"/>
    </location>
</feature>
<dbReference type="GO" id="GO:0008270">
    <property type="term" value="F:zinc ion binding"/>
    <property type="evidence" value="ECO:0007669"/>
    <property type="project" value="UniProtKB-KW"/>
</dbReference>
<feature type="compositionally biased region" description="Polar residues" evidence="9">
    <location>
        <begin position="912"/>
        <end position="922"/>
    </location>
</feature>
<feature type="compositionally biased region" description="Polar residues" evidence="9">
    <location>
        <begin position="5519"/>
        <end position="5539"/>
    </location>
</feature>
<dbReference type="RefSeq" id="XP_007510896.1">
    <property type="nucleotide sequence ID" value="XM_007510834.1"/>
</dbReference>
<keyword evidence="2" id="KW-0479">Metal-binding</keyword>
<feature type="region of interest" description="Disordered" evidence="9">
    <location>
        <begin position="5519"/>
        <end position="5543"/>
    </location>
</feature>
<feature type="compositionally biased region" description="Low complexity" evidence="9">
    <location>
        <begin position="4596"/>
        <end position="4611"/>
    </location>
</feature>
<protein>
    <recommendedName>
        <fullName evidence="14">UBR-type domain-containing protein</fullName>
    </recommendedName>
</protein>
<reference evidence="12 13" key="1">
    <citation type="submission" date="2011-10" db="EMBL/GenBank/DDBJ databases">
        <authorList>
            <person name="Genoscope - CEA"/>
        </authorList>
    </citation>
    <scope>NUCLEOTIDE SEQUENCE [LARGE SCALE GENOMIC DNA]</scope>
    <source>
        <strain evidence="12 13">RCC 1105</strain>
    </source>
</reference>
<feature type="domain" description="UBR-type" evidence="11">
    <location>
        <begin position="1718"/>
        <end position="1792"/>
    </location>
</feature>
<feature type="region of interest" description="Disordered" evidence="9">
    <location>
        <begin position="3990"/>
        <end position="4013"/>
    </location>
</feature>
<evidence type="ECO:0000259" key="10">
    <source>
        <dbReference type="PROSITE" id="PS50135"/>
    </source>
</evidence>
<feature type="region of interest" description="Disordered" evidence="9">
    <location>
        <begin position="1674"/>
        <end position="1712"/>
    </location>
</feature>
<name>K8FEQ1_9CHLO</name>
<dbReference type="PANTHER" id="PTHR21725">
    <property type="entry name" value="E3 UBIQUITIN-PROTEIN LIGASE UBR4"/>
    <property type="match status" value="1"/>
</dbReference>
<dbReference type="InterPro" id="IPR043145">
    <property type="entry name" value="Znf_ZZ_sf"/>
</dbReference>
<feature type="compositionally biased region" description="Basic and acidic residues" evidence="9">
    <location>
        <begin position="283"/>
        <end position="299"/>
    </location>
</feature>
<feature type="compositionally biased region" description="Polar residues" evidence="9">
    <location>
        <begin position="1674"/>
        <end position="1695"/>
    </location>
</feature>
<proteinExistence type="inferred from homology"/>
<dbReference type="InterPro" id="IPR045189">
    <property type="entry name" value="UBR4-like"/>
</dbReference>
<dbReference type="SUPFAM" id="SSF57850">
    <property type="entry name" value="RING/U-box"/>
    <property type="match status" value="1"/>
</dbReference>
<dbReference type="EMBL" id="FO082270">
    <property type="protein sequence ID" value="CCO66456.1"/>
    <property type="molecule type" value="Genomic_DNA"/>
</dbReference>
<evidence type="ECO:0000256" key="7">
    <source>
        <dbReference type="PROSITE-ProRule" id="PRU01388"/>
    </source>
</evidence>
<feature type="zinc finger region" description="UBR-type" evidence="6">
    <location>
        <begin position="1718"/>
        <end position="1792"/>
    </location>
</feature>
<dbReference type="KEGG" id="bpg:Bathy09g03590"/>
<dbReference type="Pfam" id="PF00569">
    <property type="entry name" value="ZZ"/>
    <property type="match status" value="1"/>
</dbReference>
<accession>K8FEQ1</accession>
<evidence type="ECO:0000256" key="9">
    <source>
        <dbReference type="SAM" id="MobiDB-lite"/>
    </source>
</evidence>
<dbReference type="InterPro" id="IPR000433">
    <property type="entry name" value="Znf_ZZ"/>
</dbReference>
<dbReference type="SMART" id="SM00396">
    <property type="entry name" value="ZnF_UBR1"/>
    <property type="match status" value="1"/>
</dbReference>
<feature type="region of interest" description="UBR4 E3 catalytic module" evidence="7">
    <location>
        <begin position="5100"/>
        <end position="5793"/>
    </location>
</feature>
<evidence type="ECO:0000256" key="5">
    <source>
        <dbReference type="PROSITE-ProRule" id="PRU00228"/>
    </source>
</evidence>
<feature type="compositionally biased region" description="Acidic residues" evidence="9">
    <location>
        <begin position="2411"/>
        <end position="2423"/>
    </location>
</feature>
<feature type="region of interest" description="Disordered" evidence="9">
    <location>
        <begin position="371"/>
        <end position="400"/>
    </location>
</feature>